<dbReference type="InterPro" id="IPR058666">
    <property type="entry name" value="SASH1/NUB1_homeodomain"/>
</dbReference>
<dbReference type="OrthoDB" id="10047268at2759"/>
<feature type="compositionally biased region" description="Pro residues" evidence="1">
    <location>
        <begin position="211"/>
        <end position="224"/>
    </location>
</feature>
<feature type="compositionally biased region" description="Basic and acidic residues" evidence="1">
    <location>
        <begin position="407"/>
        <end position="424"/>
    </location>
</feature>
<feature type="compositionally biased region" description="Polar residues" evidence="1">
    <location>
        <begin position="381"/>
        <end position="399"/>
    </location>
</feature>
<feature type="region of interest" description="Disordered" evidence="1">
    <location>
        <begin position="342"/>
        <end position="429"/>
    </location>
</feature>
<dbReference type="InterPro" id="IPR013761">
    <property type="entry name" value="SAM/pointed_sf"/>
</dbReference>
<feature type="region of interest" description="Disordered" evidence="1">
    <location>
        <begin position="1"/>
        <end position="28"/>
    </location>
</feature>
<gene>
    <name evidence="3" type="ORF">CSKR_104952</name>
</gene>
<feature type="compositionally biased region" description="Low complexity" evidence="1">
    <location>
        <begin position="1"/>
        <end position="15"/>
    </location>
</feature>
<keyword evidence="4" id="KW-1185">Reference proteome</keyword>
<dbReference type="PANTHER" id="PTHR12301">
    <property type="entry name" value="SAM-DOMAIN, SH3 AND NUCLEAR LOCALIZATION SIGNALS PROTEIN RELATED"/>
    <property type="match status" value="1"/>
</dbReference>
<dbReference type="AlphaFoldDB" id="A0A8T1MZ56"/>
<reference evidence="3 4" key="2">
    <citation type="journal article" date="2021" name="Genomics">
        <title>High-quality reference genome for Clonorchis sinensis.</title>
        <authorList>
            <person name="Young N.D."/>
            <person name="Stroehlein A.J."/>
            <person name="Kinkar L."/>
            <person name="Wang T."/>
            <person name="Sohn W.M."/>
            <person name="Chang B.C.H."/>
            <person name="Kaur P."/>
            <person name="Weisz D."/>
            <person name="Dudchenko O."/>
            <person name="Aiden E.L."/>
            <person name="Korhonen P.K."/>
            <person name="Gasser R.B."/>
        </authorList>
    </citation>
    <scope>NUCLEOTIDE SEQUENCE [LARGE SCALE GENOMIC DNA]</scope>
    <source>
        <strain evidence="3">Cs-k2</strain>
    </source>
</reference>
<evidence type="ECO:0000313" key="4">
    <source>
        <dbReference type="Proteomes" id="UP000286415"/>
    </source>
</evidence>
<organism evidence="3 4">
    <name type="scientific">Clonorchis sinensis</name>
    <name type="common">Chinese liver fluke</name>
    <dbReference type="NCBI Taxonomy" id="79923"/>
    <lineage>
        <taxon>Eukaryota</taxon>
        <taxon>Metazoa</taxon>
        <taxon>Spiralia</taxon>
        <taxon>Lophotrochozoa</taxon>
        <taxon>Platyhelminthes</taxon>
        <taxon>Trematoda</taxon>
        <taxon>Digenea</taxon>
        <taxon>Opisthorchiida</taxon>
        <taxon>Opisthorchiata</taxon>
        <taxon>Opisthorchiidae</taxon>
        <taxon>Clonorchis</taxon>
    </lineage>
</organism>
<feature type="region of interest" description="Disordered" evidence="1">
    <location>
        <begin position="682"/>
        <end position="724"/>
    </location>
</feature>
<protein>
    <recommendedName>
        <fullName evidence="2">SASH1/NUB1 homeodomain-like domain-containing protein</fullName>
    </recommendedName>
</protein>
<feature type="domain" description="SASH1/NUB1 homeodomain-like" evidence="2">
    <location>
        <begin position="495"/>
        <end position="561"/>
    </location>
</feature>
<accession>A0A8T1MZ56</accession>
<reference evidence="3 4" key="1">
    <citation type="journal article" date="2018" name="Biotechnol. Adv.">
        <title>Improved genomic resources and new bioinformatic workflow for the carcinogenic parasite Clonorchis sinensis: Biotechnological implications.</title>
        <authorList>
            <person name="Wang D."/>
            <person name="Korhonen P.K."/>
            <person name="Gasser R.B."/>
            <person name="Young N.D."/>
        </authorList>
    </citation>
    <scope>NUCLEOTIDE SEQUENCE [LARGE SCALE GENOMIC DNA]</scope>
    <source>
        <strain evidence="3">Cs-k2</strain>
    </source>
</reference>
<sequence length="724" mass="80330">MSVISSSAPTSPNSSQDEEDPVRLSTPYPLTATFGRRCRIPSRPTTLKTRRRPGFITTCSPFFGRLHGVHSPYQSDISQSAPSSPTMDTYETLPLVENVVTMDECSWGMQNARGQLVNLSSTVKSILSTNATSDPRSAEGPDPALLHLLQRLGIQTVWPCLRDHGVTDLHGLGRLNRDELIRMGITDAETRGTLVTAGQMLSSRWLNANSNPPPPPPPLPVPPTPKRTFIGPNTEPHQQMDGARLAEKQALHDSGCSSSNEFSGGTAGTCRNVTFDFSAANQHNTVFRNPGDRFWPASTTMVKESLQTMNNMPPIEPNFSGLRQCSQPFAVPTVYSHSPARTACPFDNSPARTLVDGCRDAPDQYRSPGHGQPNSGHPGRNAQSSTVAGGQTDGNTPNKTPVGILRNAREGHDSTRQPHLEKRASSTAPKCVKIDERSLLTSRQINDPASLQDHSQSMLGRRLTIDAQNGCQFLHQNSPFLFAGRTTCPLTQQEQTLRMCLQSEGIDLTQKPYSNEMGQANIPLRLTQRYAFELGWDLSTVAILMEAEREHRLREAGRPVVSFIDDIQSQRYLNCDGIKTGSIEDFLIGIGLPMYIDRVKRMSGSFSKSSQPEQSITPVQLLKMSDTELINEIGFTKGHLDWLRRESSVIPSVLLSQLRSGSHTHHKTGPYINSLTREHKNTIQRHSSRHAQRHQHSRQHSPQQRHNQQQRQGSQSREMRKDHF</sequence>
<dbReference type="Gene3D" id="1.10.150.50">
    <property type="entry name" value="Transcription Factor, Ets-1"/>
    <property type="match status" value="1"/>
</dbReference>
<dbReference type="InterPro" id="IPR051725">
    <property type="entry name" value="SAM-SH3_domain_protein"/>
</dbReference>
<dbReference type="SUPFAM" id="SSF47769">
    <property type="entry name" value="SAM/Pointed domain"/>
    <property type="match status" value="1"/>
</dbReference>
<evidence type="ECO:0000259" key="2">
    <source>
        <dbReference type="Pfam" id="PF26285"/>
    </source>
</evidence>
<evidence type="ECO:0000313" key="3">
    <source>
        <dbReference type="EMBL" id="KAG5454674.1"/>
    </source>
</evidence>
<dbReference type="Pfam" id="PF26285">
    <property type="entry name" value="SASH1_Homeodomain"/>
    <property type="match status" value="1"/>
</dbReference>
<dbReference type="Proteomes" id="UP000286415">
    <property type="component" value="Unassembled WGS sequence"/>
</dbReference>
<proteinExistence type="predicted"/>
<name>A0A8T1MZ56_CLOSI</name>
<evidence type="ECO:0000256" key="1">
    <source>
        <dbReference type="SAM" id="MobiDB-lite"/>
    </source>
</evidence>
<dbReference type="PANTHER" id="PTHR12301:SF10">
    <property type="match status" value="1"/>
</dbReference>
<dbReference type="EMBL" id="NIRI02000005">
    <property type="protein sequence ID" value="KAG5454674.1"/>
    <property type="molecule type" value="Genomic_DNA"/>
</dbReference>
<feature type="compositionally biased region" description="Low complexity" evidence="1">
    <location>
        <begin position="700"/>
        <end position="716"/>
    </location>
</feature>
<comment type="caution">
    <text evidence="3">The sequence shown here is derived from an EMBL/GenBank/DDBJ whole genome shotgun (WGS) entry which is preliminary data.</text>
</comment>
<feature type="compositionally biased region" description="Basic residues" evidence="1">
    <location>
        <begin position="682"/>
        <end position="699"/>
    </location>
</feature>
<feature type="region of interest" description="Disordered" evidence="1">
    <location>
        <begin position="205"/>
        <end position="224"/>
    </location>
</feature>